<organism evidence="6 7">
    <name type="scientific">Tectimicrobiota bacterium</name>
    <dbReference type="NCBI Taxonomy" id="2528274"/>
    <lineage>
        <taxon>Bacteria</taxon>
        <taxon>Pseudomonadati</taxon>
        <taxon>Nitrospinota/Tectimicrobiota group</taxon>
        <taxon>Candidatus Tectimicrobiota</taxon>
    </lineage>
</organism>
<dbReference type="InterPro" id="IPR050260">
    <property type="entry name" value="FAD-bd_OxRdtase"/>
</dbReference>
<evidence type="ECO:0000256" key="1">
    <source>
        <dbReference type="ARBA" id="ARBA00001974"/>
    </source>
</evidence>
<dbReference type="EMBL" id="VGLS01000183">
    <property type="protein sequence ID" value="MBM3223698.1"/>
    <property type="molecule type" value="Genomic_DNA"/>
</dbReference>
<dbReference type="AlphaFoldDB" id="A0A937VYX4"/>
<dbReference type="Pfam" id="PF07992">
    <property type="entry name" value="Pyr_redox_2"/>
    <property type="match status" value="1"/>
</dbReference>
<dbReference type="PRINTS" id="PR00411">
    <property type="entry name" value="PNDRDTASEI"/>
</dbReference>
<reference evidence="6" key="1">
    <citation type="submission" date="2019-03" db="EMBL/GenBank/DDBJ databases">
        <title>Lake Tanganyika Metagenome-Assembled Genomes (MAGs).</title>
        <authorList>
            <person name="Tran P."/>
        </authorList>
    </citation>
    <scope>NUCLEOTIDE SEQUENCE</scope>
    <source>
        <strain evidence="6">K_DeepCast_65m_m2_066</strain>
    </source>
</reference>
<dbReference type="SUPFAM" id="SSF51905">
    <property type="entry name" value="FAD/NAD(P)-binding domain"/>
    <property type="match status" value="1"/>
</dbReference>
<dbReference type="PANTHER" id="PTHR43429">
    <property type="entry name" value="PYRIDINE NUCLEOTIDE-DISULFIDE OXIDOREDUCTASE DOMAIN-CONTAINING"/>
    <property type="match status" value="1"/>
</dbReference>
<dbReference type="PRINTS" id="PR00368">
    <property type="entry name" value="FADPNR"/>
</dbReference>
<keyword evidence="4" id="KW-0274">FAD</keyword>
<feature type="domain" description="FAD/NAD(P)-binding" evidence="5">
    <location>
        <begin position="2"/>
        <end position="210"/>
    </location>
</feature>
<protein>
    <submittedName>
        <fullName evidence="6">NAD(P)/FAD-dependent oxidoreductase</fullName>
    </submittedName>
</protein>
<sequence length="211" mass="22846">MRHLIIGAGPAGVVAAETLRKLDADAQITIIGDEPSPPYSRMAIPYLLINQIEASGTHLRKSPEHFSSQKIEVRQDRVTRVQPDRKTVALQSGTELTYDTLLIATGSQPMSPPIPGTDAPGVYPCWTLQDASQIMQRAQPGAKVVLMGAGFIGCIILEALATRGTDLTVVEMENRMVPRMLNDTAGNLIKTWCEGKGVKILTSTTVQAIER</sequence>
<dbReference type="PANTHER" id="PTHR43429:SF3">
    <property type="entry name" value="NITRITE REDUCTASE [NAD(P)H]"/>
    <property type="match status" value="1"/>
</dbReference>
<evidence type="ECO:0000313" key="6">
    <source>
        <dbReference type="EMBL" id="MBM3223698.1"/>
    </source>
</evidence>
<comment type="cofactor">
    <cofactor evidence="1">
        <name>FAD</name>
        <dbReference type="ChEBI" id="CHEBI:57692"/>
    </cofactor>
</comment>
<evidence type="ECO:0000259" key="5">
    <source>
        <dbReference type="Pfam" id="PF07992"/>
    </source>
</evidence>
<evidence type="ECO:0000256" key="4">
    <source>
        <dbReference type="ARBA" id="ARBA00022827"/>
    </source>
</evidence>
<dbReference type="InterPro" id="IPR036188">
    <property type="entry name" value="FAD/NAD-bd_sf"/>
</dbReference>
<comment type="caution">
    <text evidence="6">The sequence shown here is derived from an EMBL/GenBank/DDBJ whole genome shotgun (WGS) entry which is preliminary data.</text>
</comment>
<evidence type="ECO:0000313" key="7">
    <source>
        <dbReference type="Proteomes" id="UP000712673"/>
    </source>
</evidence>
<evidence type="ECO:0000256" key="3">
    <source>
        <dbReference type="ARBA" id="ARBA00022630"/>
    </source>
</evidence>
<comment type="similarity">
    <text evidence="2">Belongs to the FAD-dependent oxidoreductase family.</text>
</comment>
<dbReference type="Gene3D" id="3.50.50.60">
    <property type="entry name" value="FAD/NAD(P)-binding domain"/>
    <property type="match status" value="2"/>
</dbReference>
<feature type="non-terminal residue" evidence="6">
    <location>
        <position position="211"/>
    </location>
</feature>
<dbReference type="InterPro" id="IPR023753">
    <property type="entry name" value="FAD/NAD-binding_dom"/>
</dbReference>
<gene>
    <name evidence="6" type="ORF">FJZ47_07860</name>
</gene>
<name>A0A937VYX4_UNCTE</name>
<proteinExistence type="inferred from homology"/>
<dbReference type="GO" id="GO:0016491">
    <property type="term" value="F:oxidoreductase activity"/>
    <property type="evidence" value="ECO:0007669"/>
    <property type="project" value="InterPro"/>
</dbReference>
<accession>A0A937VYX4</accession>
<dbReference type="Proteomes" id="UP000712673">
    <property type="component" value="Unassembled WGS sequence"/>
</dbReference>
<evidence type="ECO:0000256" key="2">
    <source>
        <dbReference type="ARBA" id="ARBA00006442"/>
    </source>
</evidence>
<keyword evidence="3" id="KW-0285">Flavoprotein</keyword>